<dbReference type="OrthoDB" id="9794671at2"/>
<organism evidence="2 3">
    <name type="scientific">Rossellomorea marisflavi</name>
    <dbReference type="NCBI Taxonomy" id="189381"/>
    <lineage>
        <taxon>Bacteria</taxon>
        <taxon>Bacillati</taxon>
        <taxon>Bacillota</taxon>
        <taxon>Bacilli</taxon>
        <taxon>Bacillales</taxon>
        <taxon>Bacillaceae</taxon>
        <taxon>Rossellomorea</taxon>
    </lineage>
</organism>
<dbReference type="STRING" id="189381.GCA_900166615_00369"/>
<evidence type="ECO:0000259" key="1">
    <source>
        <dbReference type="Pfam" id="PF08486"/>
    </source>
</evidence>
<dbReference type="RefSeq" id="WP_048014187.1">
    <property type="nucleotide sequence ID" value="NZ_BSED01000233.1"/>
</dbReference>
<keyword evidence="3" id="KW-1185">Reference proteome</keyword>
<dbReference type="PATRIC" id="fig|189381.10.peg.2322"/>
<comment type="caution">
    <text evidence="2">The sequence shown here is derived from an EMBL/GenBank/DDBJ whole genome shotgun (WGS) entry which is preliminary data.</text>
</comment>
<evidence type="ECO:0000313" key="2">
    <source>
        <dbReference type="EMBL" id="KON82979.1"/>
    </source>
</evidence>
<dbReference type="AlphaFoldDB" id="A0A0J5T1M4"/>
<dbReference type="GO" id="GO:0030288">
    <property type="term" value="C:outer membrane-bounded periplasmic space"/>
    <property type="evidence" value="ECO:0007669"/>
    <property type="project" value="TreeGrafter"/>
</dbReference>
<dbReference type="InterPro" id="IPR013693">
    <property type="entry name" value="SpoIID/LytB_N"/>
</dbReference>
<evidence type="ECO:0000313" key="3">
    <source>
        <dbReference type="Proteomes" id="UP000037405"/>
    </source>
</evidence>
<proteinExistence type="predicted"/>
<dbReference type="NCBIfam" id="TIGR02669">
    <property type="entry name" value="SpoIID_LytB"/>
    <property type="match status" value="1"/>
</dbReference>
<dbReference type="PANTHER" id="PTHR30032">
    <property type="entry name" value="N-ACETYLMURAMOYL-L-ALANINE AMIDASE-RELATED"/>
    <property type="match status" value="1"/>
</dbReference>
<dbReference type="Pfam" id="PF08486">
    <property type="entry name" value="SpoIID"/>
    <property type="match status" value="1"/>
</dbReference>
<dbReference type="InterPro" id="IPR014225">
    <property type="entry name" value="Spore_II_D_firmicutes"/>
</dbReference>
<dbReference type="Proteomes" id="UP000037405">
    <property type="component" value="Unassembled WGS sequence"/>
</dbReference>
<accession>A0A0J5T1M4</accession>
<feature type="domain" description="Sporulation stage II protein D amidase enhancer LytB N-terminal" evidence="1">
    <location>
        <begin position="63"/>
        <end position="165"/>
    </location>
</feature>
<reference evidence="3" key="1">
    <citation type="submission" date="2015-07" db="EMBL/GenBank/DDBJ databases">
        <title>Fjat-14235 jcm11544.</title>
        <authorList>
            <person name="Liu B."/>
            <person name="Wang J."/>
            <person name="Zhu Y."/>
            <person name="Liu G."/>
            <person name="Chen Q."/>
            <person name="Chen Z."/>
            <person name="Lan J."/>
            <person name="Che J."/>
            <person name="Ge C."/>
            <person name="Shi H."/>
            <person name="Pan Z."/>
            <person name="Liu X."/>
        </authorList>
    </citation>
    <scope>NUCLEOTIDE SEQUENCE [LARGE SCALE GENOMIC DNA]</scope>
    <source>
        <strain evidence="3">JCM 11544</strain>
    </source>
</reference>
<dbReference type="GO" id="GO:0030435">
    <property type="term" value="P:sporulation resulting in formation of a cellular spore"/>
    <property type="evidence" value="ECO:0007669"/>
    <property type="project" value="InterPro"/>
</dbReference>
<protein>
    <submittedName>
        <fullName evidence="2">Stage II sporulation protein D</fullName>
    </submittedName>
</protein>
<name>A0A0J5T1M4_9BACI</name>
<dbReference type="InterPro" id="IPR013486">
    <property type="entry name" value="SpoIID/LytB"/>
</dbReference>
<dbReference type="InterPro" id="IPR051922">
    <property type="entry name" value="Bact_Sporulation_Assoc"/>
</dbReference>
<dbReference type="PANTHER" id="PTHR30032:SF4">
    <property type="entry name" value="AMIDASE ENHANCER"/>
    <property type="match status" value="1"/>
</dbReference>
<dbReference type="EMBL" id="LGUE01000008">
    <property type="protein sequence ID" value="KON82979.1"/>
    <property type="molecule type" value="Genomic_DNA"/>
</dbReference>
<gene>
    <name evidence="2" type="ORF">AF331_19250</name>
</gene>
<sequence length="337" mass="37640">MKQWKPVLLTFSLFIIIIITIPALLVLPFSSGKETANLDEAKAKQTANKDMDQSMQVAVYRSNDDLIEKLPLEQYVVGVVAGEMPADFEPEALKAQALAARTYIVNQLLVDDSNVPKGADVTDTVAHQVYKNEKELAKLWGADYEWKIKKIKDAVHGTMGKVLTYKDKPITAAFFSTSNGYTENSESYWENELPYLRSVESPWDSKSPKFEDQVVIKTSDFQKKLGVTLPKDGSVGTITGRTEGKRVANVEINGKKFTGREIRDKLNLKSSDFTWSLKGDHIVISTKGFGHGVGMSQYGANGMAEEGKDYKQIVQHYYKDVKITQADTLLKKVTAQR</sequence>
<dbReference type="NCBIfam" id="TIGR02870">
    <property type="entry name" value="spore_II_D"/>
    <property type="match status" value="1"/>
</dbReference>